<dbReference type="Pfam" id="PF22589">
    <property type="entry name" value="SPMIP1"/>
    <property type="match status" value="1"/>
</dbReference>
<dbReference type="FunFam" id="2.30.30.40:FF:000001">
    <property type="entry name" value="Sorbin and SH3 domain-containing protein 1 isoform 2"/>
    <property type="match status" value="1"/>
</dbReference>
<dbReference type="Pfam" id="PF00018">
    <property type="entry name" value="SH3_1"/>
    <property type="match status" value="1"/>
</dbReference>
<sequence length="389" mass="44027">MPRTMPVDTQWQNFWKESIHNETETRMRWALKFDNEFHKMINDPQLADFKVPCDRFNVKKVPTIEHPSTSYVIDKQYHMKKQPPPPPIPKKPDSGVSLDMYPPDPATKALLYDGISYNGEGRYQYLRARNKLPSQKSPIPLNRYDNLFDDVTIRSSRGGEARLAARALHGFKPINNRELCFNKGDIIFIRRQVDRNWLEGELNGRIGIFPVNYVQVVPLDSQRGGRPKLGAEGQARVRYSFTAQTPVELSLKKGDLVTLLRRVDSNWYEGRLGNRTGIFPTTYVEVLGRPLPERIESSAKSPGGGMTGGATSAPGGGLQNQLHVDTTQQEAVPYKALYSYQPQNDDELALTEGDVVYVIEKCEDGWYVGTNGRSAMFGTFPGNYVQRVQ</sequence>
<proteinExistence type="predicted"/>
<dbReference type="InterPro" id="IPR036028">
    <property type="entry name" value="SH3-like_dom_sf"/>
</dbReference>
<dbReference type="SMART" id="SM00326">
    <property type="entry name" value="SH3"/>
    <property type="match status" value="3"/>
</dbReference>
<reference evidence="6 7" key="1">
    <citation type="submission" date="2019-07" db="EMBL/GenBank/DDBJ databases">
        <title>Draft genome assembly of a fouling barnacle, Amphibalanus amphitrite (Darwin, 1854): The first reference genome for Thecostraca.</title>
        <authorList>
            <person name="Kim W."/>
        </authorList>
    </citation>
    <scope>NUCLEOTIDE SEQUENCE [LARGE SCALE GENOMIC DNA]</scope>
    <source>
        <strain evidence="6">SNU_AA5</strain>
        <tissue evidence="6">Soma without cirri and trophi</tissue>
    </source>
</reference>
<organism evidence="6 7">
    <name type="scientific">Amphibalanus amphitrite</name>
    <name type="common">Striped barnacle</name>
    <name type="synonym">Balanus amphitrite</name>
    <dbReference type="NCBI Taxonomy" id="1232801"/>
    <lineage>
        <taxon>Eukaryota</taxon>
        <taxon>Metazoa</taxon>
        <taxon>Ecdysozoa</taxon>
        <taxon>Arthropoda</taxon>
        <taxon>Crustacea</taxon>
        <taxon>Multicrustacea</taxon>
        <taxon>Cirripedia</taxon>
        <taxon>Thoracica</taxon>
        <taxon>Thoracicalcarea</taxon>
        <taxon>Balanomorpha</taxon>
        <taxon>Balanoidea</taxon>
        <taxon>Balanidae</taxon>
        <taxon>Amphibalaninae</taxon>
        <taxon>Amphibalanus</taxon>
    </lineage>
</organism>
<name>A0A6A4WZV3_AMPAM</name>
<dbReference type="PRINTS" id="PR00499">
    <property type="entry name" value="P67PHOX"/>
</dbReference>
<dbReference type="AlphaFoldDB" id="A0A6A4WZV3"/>
<comment type="caution">
    <text evidence="6">The sequence shown here is derived from an EMBL/GenBank/DDBJ whole genome shotgun (WGS) entry which is preliminary data.</text>
</comment>
<dbReference type="CDD" id="cd11781">
    <property type="entry name" value="SH3_Sorbs_1"/>
    <property type="match status" value="1"/>
</dbReference>
<feature type="region of interest" description="Disordered" evidence="4">
    <location>
        <begin position="294"/>
        <end position="320"/>
    </location>
</feature>
<evidence type="ECO:0000313" key="6">
    <source>
        <dbReference type="EMBL" id="KAF0312597.1"/>
    </source>
</evidence>
<dbReference type="PRINTS" id="PR00452">
    <property type="entry name" value="SH3DOMAIN"/>
</dbReference>
<feature type="domain" description="SH3" evidence="5">
    <location>
        <begin position="160"/>
        <end position="219"/>
    </location>
</feature>
<keyword evidence="7" id="KW-1185">Reference proteome</keyword>
<feature type="compositionally biased region" description="Gly residues" evidence="4">
    <location>
        <begin position="302"/>
        <end position="318"/>
    </location>
</feature>
<dbReference type="CDD" id="cd11782">
    <property type="entry name" value="SH3_Sorbs_2"/>
    <property type="match status" value="1"/>
</dbReference>
<dbReference type="CDD" id="cd11780">
    <property type="entry name" value="SH3_Sorbs_3"/>
    <property type="match status" value="1"/>
</dbReference>
<dbReference type="InterPro" id="IPR054323">
    <property type="entry name" value="SPMIP1_C"/>
</dbReference>
<dbReference type="Pfam" id="PF14604">
    <property type="entry name" value="SH3_9"/>
    <property type="match status" value="2"/>
</dbReference>
<dbReference type="InterPro" id="IPR050384">
    <property type="entry name" value="Endophilin_SH3RF"/>
</dbReference>
<gene>
    <name evidence="6" type="primary">Sorbs2</name>
    <name evidence="6" type="ORF">FJT64_016658</name>
</gene>
<dbReference type="PROSITE" id="PS50002">
    <property type="entry name" value="SH3"/>
    <property type="match status" value="3"/>
</dbReference>
<evidence type="ECO:0000256" key="2">
    <source>
        <dbReference type="ARBA" id="ARBA00022737"/>
    </source>
</evidence>
<accession>A0A6A4WZV3</accession>
<evidence type="ECO:0000256" key="1">
    <source>
        <dbReference type="ARBA" id="ARBA00022443"/>
    </source>
</evidence>
<protein>
    <submittedName>
        <fullName evidence="6">Sorbin and SH3 domain-containing protein 2</fullName>
    </submittedName>
</protein>
<dbReference type="Gene3D" id="2.30.30.40">
    <property type="entry name" value="SH3 Domains"/>
    <property type="match status" value="3"/>
</dbReference>
<dbReference type="EMBL" id="VIIS01000153">
    <property type="protein sequence ID" value="KAF0312597.1"/>
    <property type="molecule type" value="Genomic_DNA"/>
</dbReference>
<dbReference type="Proteomes" id="UP000440578">
    <property type="component" value="Unassembled WGS sequence"/>
</dbReference>
<evidence type="ECO:0000256" key="3">
    <source>
        <dbReference type="PROSITE-ProRule" id="PRU00192"/>
    </source>
</evidence>
<dbReference type="PANTHER" id="PTHR14167:SF116">
    <property type="entry name" value="CAP, ISOFORM AC"/>
    <property type="match status" value="1"/>
</dbReference>
<dbReference type="PANTHER" id="PTHR14167">
    <property type="entry name" value="SH3 DOMAIN-CONTAINING"/>
    <property type="match status" value="1"/>
</dbReference>
<keyword evidence="1 3" id="KW-0728">SH3 domain</keyword>
<evidence type="ECO:0000256" key="4">
    <source>
        <dbReference type="SAM" id="MobiDB-lite"/>
    </source>
</evidence>
<feature type="domain" description="SH3" evidence="5">
    <location>
        <begin position="329"/>
        <end position="389"/>
    </location>
</feature>
<dbReference type="InterPro" id="IPR001452">
    <property type="entry name" value="SH3_domain"/>
</dbReference>
<dbReference type="SUPFAM" id="SSF50044">
    <property type="entry name" value="SH3-domain"/>
    <property type="match status" value="3"/>
</dbReference>
<keyword evidence="2" id="KW-0677">Repeat</keyword>
<evidence type="ECO:0000259" key="5">
    <source>
        <dbReference type="PROSITE" id="PS50002"/>
    </source>
</evidence>
<evidence type="ECO:0000313" key="7">
    <source>
        <dbReference type="Proteomes" id="UP000440578"/>
    </source>
</evidence>
<feature type="domain" description="SH3" evidence="5">
    <location>
        <begin position="230"/>
        <end position="289"/>
    </location>
</feature>
<dbReference type="OrthoDB" id="19092at2759"/>